<gene>
    <name evidence="11" type="ORF">SAMN04489708_11333</name>
</gene>
<dbReference type="FunFam" id="1.10.287.950:FF:000001">
    <property type="entry name" value="Methyl-accepting chemotaxis sensory transducer"/>
    <property type="match status" value="1"/>
</dbReference>
<dbReference type="Pfam" id="PF00015">
    <property type="entry name" value="MCPsignal"/>
    <property type="match status" value="1"/>
</dbReference>
<dbReference type="GO" id="GO:0007165">
    <property type="term" value="P:signal transduction"/>
    <property type="evidence" value="ECO:0007669"/>
    <property type="project" value="UniProtKB-KW"/>
</dbReference>
<accession>A0A1H0SSZ4</accession>
<dbReference type="Gene3D" id="3.30.450.20">
    <property type="entry name" value="PAS domain"/>
    <property type="match status" value="1"/>
</dbReference>
<keyword evidence="8" id="KW-0807">Transducer</keyword>
<sequence length="541" mass="57380">MDKDTPWLARMGIARRLGLLIGCALLGIVLITAVLLASERKLIMEERQASVRQTVEVAHSLVTYYQALAAQGKLTDAQARQMSMDALRAMRYSGNEYLWINDMGPVMLVHPIRPELEGKNLAETKDPTGKYLFMAFADMVRQSGAGFVPYLWPKPGATDPVPKISYVKGFAPWGWVIGSGVYVDTVAATVNERILRFGLGALVLAGLLLALGLAIARGLVRELGGEPGEALRVSDAIAQGHLAHPIALKQGDRSSVLHGLERMRQSIAHIVAEVRSGTQSINTASAEIAAGNNDLSARTEQQASALQQTAASMEQLTSTVRQNADNARHAAQLAGSTSEVAQRGGAMVGQMVSTMGAVTDSSRRIVDIIGVIDGIAFQTNILALNAAVEAARAGEQGRGFAVVASEVRSLAQRSASAAKEIKQLIDTSVQQVRESSRLVNQAGTTMGEVVDSVQQVARLIQEIASANQEQAAGIDQVNQAVTHMDQATQQNAALVEEATAAAQSLTSQASRLEQLVGVFRITASVDGNLPGGPPVIGYNPQ</sequence>
<keyword evidence="5 9" id="KW-1133">Transmembrane helix</keyword>
<dbReference type="InterPro" id="IPR004089">
    <property type="entry name" value="MCPsignal_dom"/>
</dbReference>
<evidence type="ECO:0000256" key="3">
    <source>
        <dbReference type="ARBA" id="ARBA00022481"/>
    </source>
</evidence>
<dbReference type="SMART" id="SM01049">
    <property type="entry name" value="Cache_2"/>
    <property type="match status" value="1"/>
</dbReference>
<evidence type="ECO:0000256" key="5">
    <source>
        <dbReference type="ARBA" id="ARBA00022989"/>
    </source>
</evidence>
<dbReference type="CDD" id="cd11386">
    <property type="entry name" value="MCP_signal"/>
    <property type="match status" value="1"/>
</dbReference>
<evidence type="ECO:0000256" key="6">
    <source>
        <dbReference type="ARBA" id="ARBA00023136"/>
    </source>
</evidence>
<dbReference type="GO" id="GO:0004888">
    <property type="term" value="F:transmembrane signaling receptor activity"/>
    <property type="evidence" value="ECO:0007669"/>
    <property type="project" value="InterPro"/>
</dbReference>
<keyword evidence="12" id="KW-1185">Reference proteome</keyword>
<dbReference type="PRINTS" id="PR00260">
    <property type="entry name" value="CHEMTRNSDUCR"/>
</dbReference>
<dbReference type="EMBL" id="FNJL01000013">
    <property type="protein sequence ID" value="SDP44366.1"/>
    <property type="molecule type" value="Genomic_DNA"/>
</dbReference>
<evidence type="ECO:0000313" key="11">
    <source>
        <dbReference type="EMBL" id="SDP44366.1"/>
    </source>
</evidence>
<evidence type="ECO:0000259" key="10">
    <source>
        <dbReference type="PROSITE" id="PS50111"/>
    </source>
</evidence>
<dbReference type="PROSITE" id="PS50111">
    <property type="entry name" value="CHEMOTAXIS_TRANSDUC_2"/>
    <property type="match status" value="1"/>
</dbReference>
<evidence type="ECO:0000256" key="7">
    <source>
        <dbReference type="ARBA" id="ARBA00029447"/>
    </source>
</evidence>
<feature type="domain" description="Methyl-accepting transducer" evidence="10">
    <location>
        <begin position="277"/>
        <end position="506"/>
    </location>
</feature>
<dbReference type="RefSeq" id="WP_092834859.1">
    <property type="nucleotide sequence ID" value="NZ_CP028290.1"/>
</dbReference>
<keyword evidence="6 9" id="KW-0472">Membrane</keyword>
<dbReference type="GO" id="GO:0006935">
    <property type="term" value="P:chemotaxis"/>
    <property type="evidence" value="ECO:0007669"/>
    <property type="project" value="InterPro"/>
</dbReference>
<comment type="similarity">
    <text evidence="7">Belongs to the methyl-accepting chemotaxis (MCP) protein family.</text>
</comment>
<evidence type="ECO:0000256" key="1">
    <source>
        <dbReference type="ARBA" id="ARBA00004651"/>
    </source>
</evidence>
<dbReference type="AlphaFoldDB" id="A0A1H0SSZ4"/>
<proteinExistence type="inferred from homology"/>
<dbReference type="Proteomes" id="UP000199317">
    <property type="component" value="Unassembled WGS sequence"/>
</dbReference>
<dbReference type="GO" id="GO:0005886">
    <property type="term" value="C:plasma membrane"/>
    <property type="evidence" value="ECO:0007669"/>
    <property type="project" value="UniProtKB-SubCell"/>
</dbReference>
<organism evidence="11 12">
    <name type="scientific">Paracidovorax cattleyae</name>
    <dbReference type="NCBI Taxonomy" id="80868"/>
    <lineage>
        <taxon>Bacteria</taxon>
        <taxon>Pseudomonadati</taxon>
        <taxon>Pseudomonadota</taxon>
        <taxon>Betaproteobacteria</taxon>
        <taxon>Burkholderiales</taxon>
        <taxon>Comamonadaceae</taxon>
        <taxon>Paracidovorax</taxon>
    </lineage>
</organism>
<evidence type="ECO:0000313" key="12">
    <source>
        <dbReference type="Proteomes" id="UP000199317"/>
    </source>
</evidence>
<dbReference type="SMART" id="SM00283">
    <property type="entry name" value="MA"/>
    <property type="match status" value="1"/>
</dbReference>
<feature type="transmembrane region" description="Helical" evidence="9">
    <location>
        <begin position="17"/>
        <end position="37"/>
    </location>
</feature>
<feature type="transmembrane region" description="Helical" evidence="9">
    <location>
        <begin position="197"/>
        <end position="216"/>
    </location>
</feature>
<reference evidence="12" key="1">
    <citation type="submission" date="2016-10" db="EMBL/GenBank/DDBJ databases">
        <authorList>
            <person name="Varghese N."/>
            <person name="Submissions S."/>
        </authorList>
    </citation>
    <scope>NUCLEOTIDE SEQUENCE [LARGE SCALE GENOMIC DNA]</scope>
    <source>
        <strain evidence="12">DSM 17101</strain>
    </source>
</reference>
<evidence type="ECO:0000256" key="4">
    <source>
        <dbReference type="ARBA" id="ARBA00022692"/>
    </source>
</evidence>
<dbReference type="Pfam" id="PF08269">
    <property type="entry name" value="dCache_2"/>
    <property type="match status" value="1"/>
</dbReference>
<keyword evidence="4 9" id="KW-0812">Transmembrane</keyword>
<evidence type="ECO:0000256" key="8">
    <source>
        <dbReference type="PROSITE-ProRule" id="PRU00284"/>
    </source>
</evidence>
<dbReference type="SUPFAM" id="SSF58104">
    <property type="entry name" value="Methyl-accepting chemotaxis protein (MCP) signaling domain"/>
    <property type="match status" value="1"/>
</dbReference>
<keyword evidence="2" id="KW-1003">Cell membrane</keyword>
<name>A0A1H0SSZ4_9BURK</name>
<dbReference type="InterPro" id="IPR004010">
    <property type="entry name" value="Double_Cache_2"/>
</dbReference>
<evidence type="ECO:0000256" key="9">
    <source>
        <dbReference type="SAM" id="Phobius"/>
    </source>
</evidence>
<dbReference type="OrthoDB" id="8555762at2"/>
<comment type="subcellular location">
    <subcellularLocation>
        <location evidence="1">Cell membrane</location>
        <topology evidence="1">Multi-pass membrane protein</topology>
    </subcellularLocation>
</comment>
<dbReference type="PANTHER" id="PTHR43531:SF14">
    <property type="entry name" value="METHYL-ACCEPTING CHEMOTAXIS PROTEIN I-RELATED"/>
    <property type="match status" value="1"/>
</dbReference>
<dbReference type="InterPro" id="IPR051310">
    <property type="entry name" value="MCP_chemotaxis"/>
</dbReference>
<evidence type="ECO:0000256" key="2">
    <source>
        <dbReference type="ARBA" id="ARBA00022475"/>
    </source>
</evidence>
<dbReference type="PANTHER" id="PTHR43531">
    <property type="entry name" value="PROTEIN ICFG"/>
    <property type="match status" value="1"/>
</dbReference>
<dbReference type="Gene3D" id="1.10.287.950">
    <property type="entry name" value="Methyl-accepting chemotaxis protein"/>
    <property type="match status" value="1"/>
</dbReference>
<dbReference type="InterPro" id="IPR033480">
    <property type="entry name" value="sCache_2"/>
</dbReference>
<protein>
    <submittedName>
        <fullName evidence="11">Methyl-accepting chemotaxis sensory transducer with Cache sensor</fullName>
    </submittedName>
</protein>
<keyword evidence="3" id="KW-0488">Methylation</keyword>
<dbReference type="InterPro" id="IPR004090">
    <property type="entry name" value="Chemotax_Me-accpt_rcpt"/>
</dbReference>